<name>A0ABY8LDW5_9RHOB</name>
<dbReference type="PANTHER" id="PTHR47506:SF3">
    <property type="entry name" value="HTH-TYPE TRANSCRIPTIONAL REGULATOR LMRA"/>
    <property type="match status" value="1"/>
</dbReference>
<evidence type="ECO:0000256" key="2">
    <source>
        <dbReference type="ARBA" id="ARBA00023125"/>
    </source>
</evidence>
<dbReference type="PRINTS" id="PR00455">
    <property type="entry name" value="HTHTETR"/>
</dbReference>
<dbReference type="InterPro" id="IPR001647">
    <property type="entry name" value="HTH_TetR"/>
</dbReference>
<accession>A0ABY8LDW5</accession>
<keyword evidence="3" id="KW-0804">Transcription</keyword>
<sequence>MDAHAPTSRARLTEAAARLFQVKGYHGTSVAEVLAEAGLPKGSLYHHFPQGKADLARAAAALASDMMRDIVGAAFEPAESPGHGVARLCEKFARLFERQPHWRACPVQALLDGPLDRMSAEAHLQAWLAATAAHLDRLGDPAPDARARRLWTLLIGAWTMARAADDPGALRAVPAMMESADA</sequence>
<keyword evidence="2 4" id="KW-0238">DNA-binding</keyword>
<dbReference type="Proteomes" id="UP001243420">
    <property type="component" value="Chromosome"/>
</dbReference>
<evidence type="ECO:0000313" key="7">
    <source>
        <dbReference type="Proteomes" id="UP001243420"/>
    </source>
</evidence>
<feature type="DNA-binding region" description="H-T-H motif" evidence="4">
    <location>
        <begin position="29"/>
        <end position="48"/>
    </location>
</feature>
<keyword evidence="7" id="KW-1185">Reference proteome</keyword>
<organism evidence="6 7">
    <name type="scientific">Jannaschia ovalis</name>
    <dbReference type="NCBI Taxonomy" id="3038773"/>
    <lineage>
        <taxon>Bacteria</taxon>
        <taxon>Pseudomonadati</taxon>
        <taxon>Pseudomonadota</taxon>
        <taxon>Alphaproteobacteria</taxon>
        <taxon>Rhodobacterales</taxon>
        <taxon>Roseobacteraceae</taxon>
        <taxon>Jannaschia</taxon>
    </lineage>
</organism>
<evidence type="ECO:0000256" key="4">
    <source>
        <dbReference type="PROSITE-ProRule" id="PRU00335"/>
    </source>
</evidence>
<dbReference type="InterPro" id="IPR009057">
    <property type="entry name" value="Homeodomain-like_sf"/>
</dbReference>
<dbReference type="EMBL" id="CP122537">
    <property type="protein sequence ID" value="WGH79491.1"/>
    <property type="molecule type" value="Genomic_DNA"/>
</dbReference>
<dbReference type="PROSITE" id="PS50977">
    <property type="entry name" value="HTH_TETR_2"/>
    <property type="match status" value="1"/>
</dbReference>
<dbReference type="Gene3D" id="1.10.357.10">
    <property type="entry name" value="Tetracycline Repressor, domain 2"/>
    <property type="match status" value="1"/>
</dbReference>
<keyword evidence="1" id="KW-0805">Transcription regulation</keyword>
<dbReference type="PANTHER" id="PTHR47506">
    <property type="entry name" value="TRANSCRIPTIONAL REGULATORY PROTEIN"/>
    <property type="match status" value="1"/>
</dbReference>
<protein>
    <submittedName>
        <fullName evidence="6">Helix-turn-helix domain containing protein</fullName>
    </submittedName>
</protein>
<evidence type="ECO:0000259" key="5">
    <source>
        <dbReference type="PROSITE" id="PS50977"/>
    </source>
</evidence>
<evidence type="ECO:0000256" key="3">
    <source>
        <dbReference type="ARBA" id="ARBA00023163"/>
    </source>
</evidence>
<dbReference type="SUPFAM" id="SSF46689">
    <property type="entry name" value="Homeodomain-like"/>
    <property type="match status" value="1"/>
</dbReference>
<reference evidence="6 7" key="1">
    <citation type="submission" date="2023-04" db="EMBL/GenBank/DDBJ databases">
        <title>Jannaschia ovalis sp. nov., a marine bacterium isolated from sea tidal flat.</title>
        <authorList>
            <person name="Kwon D.Y."/>
            <person name="Kim J.-J."/>
        </authorList>
    </citation>
    <scope>NUCLEOTIDE SEQUENCE [LARGE SCALE GENOMIC DNA]</scope>
    <source>
        <strain evidence="6 7">GRR-S6-38</strain>
    </source>
</reference>
<dbReference type="InterPro" id="IPR036271">
    <property type="entry name" value="Tet_transcr_reg_TetR-rel_C_sf"/>
</dbReference>
<dbReference type="SUPFAM" id="SSF48498">
    <property type="entry name" value="Tetracyclin repressor-like, C-terminal domain"/>
    <property type="match status" value="1"/>
</dbReference>
<proteinExistence type="predicted"/>
<gene>
    <name evidence="6" type="ORF">P8627_04285</name>
</gene>
<dbReference type="RefSeq" id="WP_279966364.1">
    <property type="nucleotide sequence ID" value="NZ_CP122537.1"/>
</dbReference>
<evidence type="ECO:0000256" key="1">
    <source>
        <dbReference type="ARBA" id="ARBA00023015"/>
    </source>
</evidence>
<dbReference type="Pfam" id="PF00440">
    <property type="entry name" value="TetR_N"/>
    <property type="match status" value="1"/>
</dbReference>
<evidence type="ECO:0000313" key="6">
    <source>
        <dbReference type="EMBL" id="WGH79491.1"/>
    </source>
</evidence>
<feature type="domain" description="HTH tetR-type" evidence="5">
    <location>
        <begin position="6"/>
        <end position="66"/>
    </location>
</feature>